<dbReference type="EMBL" id="PIOC01000033">
    <property type="protein sequence ID" value="RDW15201.1"/>
    <property type="molecule type" value="Genomic_DNA"/>
</dbReference>
<dbReference type="InterPro" id="IPR029016">
    <property type="entry name" value="GAF-like_dom_sf"/>
</dbReference>
<dbReference type="PROSITE" id="PS51078">
    <property type="entry name" value="ICLR_ED"/>
    <property type="match status" value="1"/>
</dbReference>
<dbReference type="PANTHER" id="PTHR30136:SF35">
    <property type="entry name" value="HTH-TYPE TRANSCRIPTIONAL REGULATOR RV1719"/>
    <property type="match status" value="1"/>
</dbReference>
<dbReference type="Pfam" id="PF01614">
    <property type="entry name" value="IclR_C"/>
    <property type="match status" value="1"/>
</dbReference>
<dbReference type="InterPro" id="IPR036390">
    <property type="entry name" value="WH_DNA-bd_sf"/>
</dbReference>
<dbReference type="Proteomes" id="UP000257143">
    <property type="component" value="Unassembled WGS sequence"/>
</dbReference>
<dbReference type="SUPFAM" id="SSF46785">
    <property type="entry name" value="Winged helix' DNA-binding domain"/>
    <property type="match status" value="1"/>
</dbReference>
<dbReference type="InterPro" id="IPR050707">
    <property type="entry name" value="HTH_MetabolicPath_Reg"/>
</dbReference>
<dbReference type="PANTHER" id="PTHR30136">
    <property type="entry name" value="HELIX-TURN-HELIX TRANSCRIPTIONAL REGULATOR, ICLR FAMILY"/>
    <property type="match status" value="1"/>
</dbReference>
<proteinExistence type="predicted"/>
<comment type="caution">
    <text evidence="6">The sequence shown here is derived from an EMBL/GenBank/DDBJ whole genome shotgun (WGS) entry which is preliminary data.</text>
</comment>
<dbReference type="SUPFAM" id="SSF55781">
    <property type="entry name" value="GAF domain-like"/>
    <property type="match status" value="1"/>
</dbReference>
<feature type="domain" description="HTH iclR-type" evidence="4">
    <location>
        <begin position="34"/>
        <end position="96"/>
    </location>
</feature>
<dbReference type="SMART" id="SM00346">
    <property type="entry name" value="HTH_ICLR"/>
    <property type="match status" value="1"/>
</dbReference>
<name>A0A3D8PIZ5_9BACI</name>
<dbReference type="Pfam" id="PF09339">
    <property type="entry name" value="HTH_IclR"/>
    <property type="match status" value="1"/>
</dbReference>
<dbReference type="GO" id="GO:0045892">
    <property type="term" value="P:negative regulation of DNA-templated transcription"/>
    <property type="evidence" value="ECO:0007669"/>
    <property type="project" value="UniProtKB-ARBA"/>
</dbReference>
<keyword evidence="2" id="KW-0238">DNA-binding</keyword>
<dbReference type="GO" id="GO:0003700">
    <property type="term" value="F:DNA-binding transcription factor activity"/>
    <property type="evidence" value="ECO:0007669"/>
    <property type="project" value="TreeGrafter"/>
</dbReference>
<keyword evidence="1" id="KW-0805">Transcription regulation</keyword>
<gene>
    <name evidence="6" type="ORF">CWR48_19425</name>
</gene>
<accession>A0A3D8PIZ5</accession>
<evidence type="ECO:0000313" key="7">
    <source>
        <dbReference type="Proteomes" id="UP000257143"/>
    </source>
</evidence>
<evidence type="ECO:0000259" key="4">
    <source>
        <dbReference type="PROSITE" id="PS51077"/>
    </source>
</evidence>
<organism evidence="6 7">
    <name type="scientific">Oceanobacillus arenosus</name>
    <dbReference type="NCBI Taxonomy" id="1229153"/>
    <lineage>
        <taxon>Bacteria</taxon>
        <taxon>Bacillati</taxon>
        <taxon>Bacillota</taxon>
        <taxon>Bacilli</taxon>
        <taxon>Bacillales</taxon>
        <taxon>Bacillaceae</taxon>
        <taxon>Oceanobacillus</taxon>
    </lineage>
</organism>
<dbReference type="Gene3D" id="3.30.450.40">
    <property type="match status" value="1"/>
</dbReference>
<evidence type="ECO:0000256" key="2">
    <source>
        <dbReference type="ARBA" id="ARBA00023125"/>
    </source>
</evidence>
<sequence length="275" mass="30910">MWPQIFDIIALYCRWKEYVLLKNDKQDQNKTSNIQVISRAANILRTLRDHPKGLSLAQIAKEVGLPRSTVQRIVYTLEQENFVTQASTYGGIRLGPEITMLADAVHRDLKEEIRPFITALSNEVNETVDLSVLDNDKVLFVDQIIAAHPLQATSQPGTAFPLHCTANGKAILAALPVSEVERLLPNSLTHYTEQTITNRDELLKELEVVRKEGIAYAKEEHIHGICAVGAIVTDQMKNIHAVSIPLPAARFYGNEEKLVTALLRTCERINRHFDI</sequence>
<protein>
    <submittedName>
        <fullName evidence="6">IclR family transcriptional regulator</fullName>
    </submittedName>
</protein>
<dbReference type="InterPro" id="IPR005471">
    <property type="entry name" value="Tscrpt_reg_IclR_N"/>
</dbReference>
<keyword evidence="7" id="KW-1185">Reference proteome</keyword>
<dbReference type="Gene3D" id="1.10.10.10">
    <property type="entry name" value="Winged helix-like DNA-binding domain superfamily/Winged helix DNA-binding domain"/>
    <property type="match status" value="1"/>
</dbReference>
<dbReference type="PROSITE" id="PS51077">
    <property type="entry name" value="HTH_ICLR"/>
    <property type="match status" value="1"/>
</dbReference>
<dbReference type="InterPro" id="IPR014757">
    <property type="entry name" value="Tscrpt_reg_IclR_C"/>
</dbReference>
<evidence type="ECO:0000256" key="1">
    <source>
        <dbReference type="ARBA" id="ARBA00023015"/>
    </source>
</evidence>
<reference evidence="7" key="1">
    <citation type="submission" date="2017-11" db="EMBL/GenBank/DDBJ databases">
        <authorList>
            <person name="Zhu W."/>
        </authorList>
    </citation>
    <scope>NUCLEOTIDE SEQUENCE [LARGE SCALE GENOMIC DNA]</scope>
    <source>
        <strain evidence="7">CAU 1183</strain>
    </source>
</reference>
<feature type="domain" description="IclR-ED" evidence="5">
    <location>
        <begin position="96"/>
        <end position="275"/>
    </location>
</feature>
<evidence type="ECO:0000256" key="3">
    <source>
        <dbReference type="ARBA" id="ARBA00023163"/>
    </source>
</evidence>
<evidence type="ECO:0000259" key="5">
    <source>
        <dbReference type="PROSITE" id="PS51078"/>
    </source>
</evidence>
<evidence type="ECO:0000313" key="6">
    <source>
        <dbReference type="EMBL" id="RDW15201.1"/>
    </source>
</evidence>
<dbReference type="AlphaFoldDB" id="A0A3D8PIZ5"/>
<dbReference type="GO" id="GO:0003677">
    <property type="term" value="F:DNA binding"/>
    <property type="evidence" value="ECO:0007669"/>
    <property type="project" value="UniProtKB-KW"/>
</dbReference>
<keyword evidence="3" id="KW-0804">Transcription</keyword>
<dbReference type="InterPro" id="IPR036388">
    <property type="entry name" value="WH-like_DNA-bd_sf"/>
</dbReference>